<sequence length="475" mass="49499">MLLVHPIDEIRKYVVPLLAAAVFGATQGGNPLFALAAVGIPLGLGVVRYLTTSYRIADGRVELRRGLLNRQLLSTPIDRVRTIDLESTPIHRLVGLTTMTIGTGGGGLSDNLKLDGLEAGDAQQLRSLLLADSAVAAEETEDDAGATLPGLPPPAAAYEHRWLRFAPFTSTGIVIFGGVVGGGTQFLGEIDIDADAIAEDLAAQATVVVLAAVVALGLIVLALTVLGYLVTNWEFTLQRHPDTWHVSRGLLTTRETTLDVDRLAGVSVSEPPGLRLARGARLSAIVTGLDKGQSGSAVLVPPAPDAVVRRAAAGVLGTDRPVSGPLEKHGRAAVRRRWARALLPAAVPAIYLVAAVVAGAPAPLLVLPVLLLAGAAALAADRVRSLGHAVVDGYLVTRSGSLLRHRDALASGHVIGWTTTDTWFQRRAGLTTLAATTAGGQGKVEALDLPAERAVEVAHDLTPELVGQFLASPTR</sequence>
<evidence type="ECO:0000259" key="2">
    <source>
        <dbReference type="Pfam" id="PF03703"/>
    </source>
</evidence>
<evidence type="ECO:0000313" key="4">
    <source>
        <dbReference type="Proteomes" id="UP000245507"/>
    </source>
</evidence>
<evidence type="ECO:0000313" key="3">
    <source>
        <dbReference type="EMBL" id="PWN04503.1"/>
    </source>
</evidence>
<feature type="transmembrane region" description="Helical" evidence="1">
    <location>
        <begin position="338"/>
        <end position="358"/>
    </location>
</feature>
<dbReference type="PIRSF" id="PIRSF026631">
    <property type="entry name" value="UCP026631"/>
    <property type="match status" value="1"/>
</dbReference>
<feature type="transmembrane region" description="Helical" evidence="1">
    <location>
        <begin position="165"/>
        <end position="187"/>
    </location>
</feature>
<dbReference type="InterPro" id="IPR014529">
    <property type="entry name" value="UCP026631"/>
</dbReference>
<feature type="domain" description="YdbS-like PH" evidence="2">
    <location>
        <begin position="389"/>
        <end position="451"/>
    </location>
</feature>
<comment type="caution">
    <text evidence="3">The sequence shown here is derived from an EMBL/GenBank/DDBJ whole genome shotgun (WGS) entry which is preliminary data.</text>
</comment>
<gene>
    <name evidence="3" type="ORF">DJ010_02395</name>
</gene>
<evidence type="ECO:0000256" key="1">
    <source>
        <dbReference type="SAM" id="Phobius"/>
    </source>
</evidence>
<dbReference type="InterPro" id="IPR005182">
    <property type="entry name" value="YdbS-like_PH"/>
</dbReference>
<protein>
    <recommendedName>
        <fullName evidence="2">YdbS-like PH domain-containing protein</fullName>
    </recommendedName>
</protein>
<proteinExistence type="predicted"/>
<name>A0A316TIS3_9ACTN</name>
<keyword evidence="1" id="KW-1133">Transmembrane helix</keyword>
<reference evidence="3 4" key="1">
    <citation type="submission" date="2018-05" db="EMBL/GenBank/DDBJ databases">
        <title>Nocardioides silvaticus genome.</title>
        <authorList>
            <person name="Li C."/>
            <person name="Wang G."/>
        </authorList>
    </citation>
    <scope>NUCLEOTIDE SEQUENCE [LARGE SCALE GENOMIC DNA]</scope>
    <source>
        <strain evidence="3 4">CCTCC AB 2018079</strain>
    </source>
</reference>
<dbReference type="Proteomes" id="UP000245507">
    <property type="component" value="Unassembled WGS sequence"/>
</dbReference>
<feature type="transmembrane region" description="Helical" evidence="1">
    <location>
        <begin position="32"/>
        <end position="50"/>
    </location>
</feature>
<dbReference type="PANTHER" id="PTHR34473:SF2">
    <property type="entry name" value="UPF0699 TRANSMEMBRANE PROTEIN YDBT"/>
    <property type="match status" value="1"/>
</dbReference>
<feature type="transmembrane region" description="Helical" evidence="1">
    <location>
        <begin position="207"/>
        <end position="230"/>
    </location>
</feature>
<dbReference type="Pfam" id="PF03703">
    <property type="entry name" value="bPH_2"/>
    <property type="match status" value="2"/>
</dbReference>
<accession>A0A316TIS3</accession>
<keyword evidence="1" id="KW-0812">Transmembrane</keyword>
<dbReference type="PANTHER" id="PTHR34473">
    <property type="entry name" value="UPF0699 TRANSMEMBRANE PROTEIN YDBS"/>
    <property type="match status" value="1"/>
</dbReference>
<organism evidence="3 4">
    <name type="scientific">Nocardioides silvaticus</name>
    <dbReference type="NCBI Taxonomy" id="2201891"/>
    <lineage>
        <taxon>Bacteria</taxon>
        <taxon>Bacillati</taxon>
        <taxon>Actinomycetota</taxon>
        <taxon>Actinomycetes</taxon>
        <taxon>Propionibacteriales</taxon>
        <taxon>Nocardioidaceae</taxon>
        <taxon>Nocardioides</taxon>
    </lineage>
</organism>
<keyword evidence="4" id="KW-1185">Reference proteome</keyword>
<dbReference type="AlphaFoldDB" id="A0A316TIS3"/>
<feature type="domain" description="YdbS-like PH" evidence="2">
    <location>
        <begin position="49"/>
        <end position="128"/>
    </location>
</feature>
<dbReference type="EMBL" id="QGDD01000001">
    <property type="protein sequence ID" value="PWN04503.1"/>
    <property type="molecule type" value="Genomic_DNA"/>
</dbReference>
<keyword evidence="1" id="KW-0472">Membrane</keyword>